<sequence length="445" mass="47685">MIARILNFESKTVSKAAFLLAASALASRLLGILRDRLLAGTFGAGEDLDAYFAAFRIPDFLYAFLVIWGLSAVFLPLFSEYMEKSKEEAWRFVNGLLTSYAVLLGAGALAAFVFMEALVSFIAPGFEGSQFATAVSLSRLMLLGPFFFAFSAISAGALQYFQRFVAYAAAPLLYNLGIIAGIVFLAPFLGVFGVALGVVLGAAAHFLVQVPSLFAVGFSFKPGFSLFDEKLRRSFLLSLPRTAGGIAHQVNLMVMVAFASLLPLGSISIFTFAQNISYFPVGIIGIPLATAAFPMLSKAMARMDVAGFTSAVVSALKLASLLAVPAALALFLFRDLIFRLLFEVGEFTSRDVQLASSVFGVFTLGILFQSLIPLLVRAFFALQNTVVPTIAGILAVVLNIALAFLFLNLGWGIFALSWALVLSGVFQCLLLAALLLISLTRSRNP</sequence>
<feature type="transmembrane region" description="Helical" evidence="8">
    <location>
        <begin position="60"/>
        <end position="79"/>
    </location>
</feature>
<keyword evidence="8" id="KW-0961">Cell wall biogenesis/degradation</keyword>
<accession>A0A1G2QX01</accession>
<protein>
    <recommendedName>
        <fullName evidence="8">Probable lipid II flippase MurJ</fullName>
    </recommendedName>
</protein>
<evidence type="ECO:0000313" key="9">
    <source>
        <dbReference type="EMBL" id="OHA65145.1"/>
    </source>
</evidence>
<feature type="transmembrane region" description="Helical" evidence="8">
    <location>
        <begin position="413"/>
        <end position="437"/>
    </location>
</feature>
<reference evidence="9 10" key="1">
    <citation type="journal article" date="2016" name="Nat. Commun.">
        <title>Thousands of microbial genomes shed light on interconnected biogeochemical processes in an aquifer system.</title>
        <authorList>
            <person name="Anantharaman K."/>
            <person name="Brown C.T."/>
            <person name="Hug L.A."/>
            <person name="Sharon I."/>
            <person name="Castelle C.J."/>
            <person name="Probst A.J."/>
            <person name="Thomas B.C."/>
            <person name="Singh A."/>
            <person name="Wilkins M.J."/>
            <person name="Karaoz U."/>
            <person name="Brodie E.L."/>
            <person name="Williams K.H."/>
            <person name="Hubbard S.S."/>
            <person name="Banfield J.F."/>
        </authorList>
    </citation>
    <scope>NUCLEOTIDE SEQUENCE [LARGE SCALE GENOMIC DNA]</scope>
</reference>
<dbReference type="GO" id="GO:0005886">
    <property type="term" value="C:plasma membrane"/>
    <property type="evidence" value="ECO:0007669"/>
    <property type="project" value="UniProtKB-SubCell"/>
</dbReference>
<keyword evidence="3 8" id="KW-0812">Transmembrane</keyword>
<keyword evidence="8" id="KW-0813">Transport</keyword>
<dbReference type="EMBL" id="MHTT01000017">
    <property type="protein sequence ID" value="OHA65145.1"/>
    <property type="molecule type" value="Genomic_DNA"/>
</dbReference>
<dbReference type="PRINTS" id="PR01806">
    <property type="entry name" value="VIRFACTRMVIN"/>
</dbReference>
<keyword evidence="6 8" id="KW-1133">Transmembrane helix</keyword>
<name>A0A1G2QX01_9BACT</name>
<proteinExistence type="inferred from homology"/>
<dbReference type="PANTHER" id="PTHR47019">
    <property type="entry name" value="LIPID II FLIPPASE MURJ"/>
    <property type="match status" value="1"/>
</dbReference>
<dbReference type="NCBIfam" id="TIGR01695">
    <property type="entry name" value="murJ_mviN"/>
    <property type="match status" value="1"/>
</dbReference>
<feature type="transmembrane region" description="Helical" evidence="8">
    <location>
        <begin position="276"/>
        <end position="296"/>
    </location>
</feature>
<organism evidence="9 10">
    <name type="scientific">Candidatus Wildermuthbacteria bacterium RIFCSPHIGHO2_01_FULL_49_22b</name>
    <dbReference type="NCBI Taxonomy" id="1802448"/>
    <lineage>
        <taxon>Bacteria</taxon>
        <taxon>Candidatus Wildermuthiibacteriota</taxon>
    </lineage>
</organism>
<evidence type="ECO:0000256" key="8">
    <source>
        <dbReference type="HAMAP-Rule" id="MF_02078"/>
    </source>
</evidence>
<keyword evidence="2 8" id="KW-1003">Cell membrane</keyword>
<keyword evidence="5 8" id="KW-0573">Peptidoglycan synthesis</keyword>
<dbReference type="STRING" id="1802448.A2672_03075"/>
<comment type="similarity">
    <text evidence="8">Belongs to the MurJ/MviN family.</text>
</comment>
<comment type="caution">
    <text evidence="9">The sequence shown here is derived from an EMBL/GenBank/DDBJ whole genome shotgun (WGS) entry which is preliminary data.</text>
</comment>
<evidence type="ECO:0000256" key="2">
    <source>
        <dbReference type="ARBA" id="ARBA00022475"/>
    </source>
</evidence>
<dbReference type="Pfam" id="PF03023">
    <property type="entry name" value="MurJ"/>
    <property type="match status" value="1"/>
</dbReference>
<evidence type="ECO:0000313" key="10">
    <source>
        <dbReference type="Proteomes" id="UP000178065"/>
    </source>
</evidence>
<evidence type="ECO:0000256" key="4">
    <source>
        <dbReference type="ARBA" id="ARBA00022960"/>
    </source>
</evidence>
<evidence type="ECO:0000256" key="6">
    <source>
        <dbReference type="ARBA" id="ARBA00022989"/>
    </source>
</evidence>
<comment type="function">
    <text evidence="8">Involved in peptidoglycan biosynthesis. Transports lipid-linked peptidoglycan precursors from the inner to the outer leaflet of the cytoplasmic membrane.</text>
</comment>
<dbReference type="Proteomes" id="UP000178065">
    <property type="component" value="Unassembled WGS sequence"/>
</dbReference>
<dbReference type="AlphaFoldDB" id="A0A1G2QX01"/>
<dbReference type="CDD" id="cd13123">
    <property type="entry name" value="MATE_MurJ_like"/>
    <property type="match status" value="1"/>
</dbReference>
<dbReference type="PANTHER" id="PTHR47019:SF1">
    <property type="entry name" value="LIPID II FLIPPASE MURJ"/>
    <property type="match status" value="1"/>
</dbReference>
<feature type="transmembrane region" description="Helical" evidence="8">
    <location>
        <begin position="173"/>
        <end position="200"/>
    </location>
</feature>
<evidence type="ECO:0000256" key="7">
    <source>
        <dbReference type="ARBA" id="ARBA00023136"/>
    </source>
</evidence>
<feature type="transmembrane region" description="Helical" evidence="8">
    <location>
        <begin position="386"/>
        <end position="407"/>
    </location>
</feature>
<dbReference type="GO" id="GO:0008360">
    <property type="term" value="P:regulation of cell shape"/>
    <property type="evidence" value="ECO:0007669"/>
    <property type="project" value="UniProtKB-KW"/>
</dbReference>
<comment type="caution">
    <text evidence="8">Lacks conserved residue(s) required for the propagation of feature annotation.</text>
</comment>
<feature type="transmembrane region" description="Helical" evidence="8">
    <location>
        <begin position="206"/>
        <end position="227"/>
    </location>
</feature>
<feature type="transmembrane region" description="Helical" evidence="8">
    <location>
        <begin position="353"/>
        <end position="374"/>
    </location>
</feature>
<dbReference type="GO" id="GO:0034204">
    <property type="term" value="P:lipid translocation"/>
    <property type="evidence" value="ECO:0007669"/>
    <property type="project" value="TreeGrafter"/>
</dbReference>
<evidence type="ECO:0000256" key="1">
    <source>
        <dbReference type="ARBA" id="ARBA00004651"/>
    </source>
</evidence>
<evidence type="ECO:0000256" key="5">
    <source>
        <dbReference type="ARBA" id="ARBA00022984"/>
    </source>
</evidence>
<evidence type="ECO:0000256" key="3">
    <source>
        <dbReference type="ARBA" id="ARBA00022692"/>
    </source>
</evidence>
<dbReference type="UniPathway" id="UPA00219"/>
<keyword evidence="4 8" id="KW-0133">Cell shape</keyword>
<dbReference type="InterPro" id="IPR004268">
    <property type="entry name" value="MurJ"/>
</dbReference>
<dbReference type="GO" id="GO:0071555">
    <property type="term" value="P:cell wall organization"/>
    <property type="evidence" value="ECO:0007669"/>
    <property type="project" value="UniProtKB-KW"/>
</dbReference>
<comment type="pathway">
    <text evidence="8">Cell wall biogenesis; peptidoglycan biosynthesis.</text>
</comment>
<feature type="transmembrane region" description="Helical" evidence="8">
    <location>
        <begin position="100"/>
        <end position="122"/>
    </location>
</feature>
<dbReference type="GO" id="GO:0015648">
    <property type="term" value="F:lipid-linked peptidoglycan transporter activity"/>
    <property type="evidence" value="ECO:0007669"/>
    <property type="project" value="UniProtKB-UniRule"/>
</dbReference>
<feature type="transmembrane region" description="Helical" evidence="8">
    <location>
        <begin position="248"/>
        <end position="270"/>
    </location>
</feature>
<keyword evidence="7 8" id="KW-0472">Membrane</keyword>
<gene>
    <name evidence="8" type="primary">murJ</name>
    <name evidence="9" type="ORF">A2672_03075</name>
</gene>
<dbReference type="GO" id="GO:0009252">
    <property type="term" value="P:peptidoglycan biosynthetic process"/>
    <property type="evidence" value="ECO:0007669"/>
    <property type="project" value="UniProtKB-UniRule"/>
</dbReference>
<dbReference type="InterPro" id="IPR051050">
    <property type="entry name" value="Lipid_II_flippase_MurJ/MviN"/>
</dbReference>
<feature type="transmembrane region" description="Helical" evidence="8">
    <location>
        <begin position="308"/>
        <end position="333"/>
    </location>
</feature>
<dbReference type="HAMAP" id="MF_02078">
    <property type="entry name" value="MurJ_MviN"/>
    <property type="match status" value="1"/>
</dbReference>
<feature type="transmembrane region" description="Helical" evidence="8">
    <location>
        <begin position="142"/>
        <end position="161"/>
    </location>
</feature>
<comment type="subcellular location">
    <subcellularLocation>
        <location evidence="1 8">Cell membrane</location>
        <topology evidence="1 8">Multi-pass membrane protein</topology>
    </subcellularLocation>
</comment>